<name>A0A0E9VDW5_ANGAN</name>
<evidence type="ECO:0000313" key="1">
    <source>
        <dbReference type="EMBL" id="JAH75393.1"/>
    </source>
</evidence>
<dbReference type="AlphaFoldDB" id="A0A0E9VDW5"/>
<reference evidence="1" key="2">
    <citation type="journal article" date="2015" name="Fish Shellfish Immunol.">
        <title>Early steps in the European eel (Anguilla anguilla)-Vibrio vulnificus interaction in the gills: Role of the RtxA13 toxin.</title>
        <authorList>
            <person name="Callol A."/>
            <person name="Pajuelo D."/>
            <person name="Ebbesson L."/>
            <person name="Teles M."/>
            <person name="MacKenzie S."/>
            <person name="Amaro C."/>
        </authorList>
    </citation>
    <scope>NUCLEOTIDE SEQUENCE</scope>
</reference>
<dbReference type="EMBL" id="GBXM01037765">
    <property type="protein sequence ID" value="JAH70812.1"/>
    <property type="molecule type" value="Transcribed_RNA"/>
</dbReference>
<protein>
    <submittedName>
        <fullName evidence="1">Uncharacterized protein</fullName>
    </submittedName>
</protein>
<proteinExistence type="predicted"/>
<accession>A0A0E9VDW5</accession>
<dbReference type="EMBL" id="GBXM01033184">
    <property type="protein sequence ID" value="JAH75393.1"/>
    <property type="molecule type" value="Transcribed_RNA"/>
</dbReference>
<sequence length="37" mass="4476">MNPPHHWILLQQIRSFSTRSPPAEFYHHCAERVNHHT</sequence>
<reference evidence="1" key="1">
    <citation type="submission" date="2014-11" db="EMBL/GenBank/DDBJ databases">
        <authorList>
            <person name="Amaro Gonzalez C."/>
        </authorList>
    </citation>
    <scope>NUCLEOTIDE SEQUENCE</scope>
</reference>
<organism evidence="1">
    <name type="scientific">Anguilla anguilla</name>
    <name type="common">European freshwater eel</name>
    <name type="synonym">Muraena anguilla</name>
    <dbReference type="NCBI Taxonomy" id="7936"/>
    <lineage>
        <taxon>Eukaryota</taxon>
        <taxon>Metazoa</taxon>
        <taxon>Chordata</taxon>
        <taxon>Craniata</taxon>
        <taxon>Vertebrata</taxon>
        <taxon>Euteleostomi</taxon>
        <taxon>Actinopterygii</taxon>
        <taxon>Neopterygii</taxon>
        <taxon>Teleostei</taxon>
        <taxon>Anguilliformes</taxon>
        <taxon>Anguillidae</taxon>
        <taxon>Anguilla</taxon>
    </lineage>
</organism>